<dbReference type="Gene3D" id="3.40.50.1820">
    <property type="entry name" value="alpha/beta hydrolase"/>
    <property type="match status" value="1"/>
</dbReference>
<proteinExistence type="predicted"/>
<evidence type="ECO:0000313" key="2">
    <source>
        <dbReference type="EMBL" id="MFD0898840.1"/>
    </source>
</evidence>
<comment type="caution">
    <text evidence="2">The sequence shown here is derived from an EMBL/GenBank/DDBJ whole genome shotgun (WGS) entry which is preliminary data.</text>
</comment>
<dbReference type="Proteomes" id="UP001596972">
    <property type="component" value="Unassembled WGS sequence"/>
</dbReference>
<gene>
    <name evidence="2" type="ORF">ACFQ11_00330</name>
</gene>
<dbReference type="RefSeq" id="WP_378295633.1">
    <property type="nucleotide sequence ID" value="NZ_JBHTJA010000001.1"/>
</dbReference>
<dbReference type="GO" id="GO:0016787">
    <property type="term" value="F:hydrolase activity"/>
    <property type="evidence" value="ECO:0007669"/>
    <property type="project" value="UniProtKB-KW"/>
</dbReference>
<dbReference type="EMBL" id="JBHTJA010000001">
    <property type="protein sequence ID" value="MFD0898840.1"/>
    <property type="molecule type" value="Genomic_DNA"/>
</dbReference>
<protein>
    <submittedName>
        <fullName evidence="2">Alpha/beta hydrolase</fullName>
    </submittedName>
</protein>
<accession>A0ABW3EGL8</accession>
<dbReference type="SUPFAM" id="SSF53474">
    <property type="entry name" value="alpha/beta-Hydrolases"/>
    <property type="match status" value="1"/>
</dbReference>
<feature type="domain" description="AB hydrolase-1" evidence="1">
    <location>
        <begin position="40"/>
        <end position="298"/>
    </location>
</feature>
<evidence type="ECO:0000259" key="1">
    <source>
        <dbReference type="Pfam" id="PF12697"/>
    </source>
</evidence>
<dbReference type="InterPro" id="IPR000073">
    <property type="entry name" value="AB_hydrolase_1"/>
</dbReference>
<sequence length="329" mass="34106">MRAIDLRVPVATPDGTPSGWQIAATVYLPAQASTTAAPVLVLLPGGGYNRRYFDLPVPGFSQARHHAEQGTVVVALDYLGVGDSSVPPFEATDLPTVAATGHAATIEIVDRLRRGSLAPEAGPLAVRGIVGAGQSLGGHVVAGMQAYHRTFDAVAFLGSSMAGTVMPARAGAESAAPYEDARASLDAAWVFHWEAVTEADAADSPHDLASLVAADIAGGLPRRTAPPPWGTGTYPGCSTLGLRPEGLAVEIASVNVPVLLATGERDVCHPPAVEVATLKAATDISIFVVPRSAHMHNFSLNRHLLWGRLDAFVSRTTEGRAGHARSAAT</sequence>
<keyword evidence="3" id="KW-1185">Reference proteome</keyword>
<evidence type="ECO:0000313" key="3">
    <source>
        <dbReference type="Proteomes" id="UP001596972"/>
    </source>
</evidence>
<name>A0ABW3EGL8_9ACTN</name>
<dbReference type="InterPro" id="IPR029058">
    <property type="entry name" value="AB_hydrolase_fold"/>
</dbReference>
<dbReference type="Pfam" id="PF12697">
    <property type="entry name" value="Abhydrolase_6"/>
    <property type="match status" value="1"/>
</dbReference>
<reference evidence="3" key="1">
    <citation type="journal article" date="2019" name="Int. J. Syst. Evol. Microbiol.">
        <title>The Global Catalogue of Microorganisms (GCM) 10K type strain sequencing project: providing services to taxonomists for standard genome sequencing and annotation.</title>
        <authorList>
            <consortium name="The Broad Institute Genomics Platform"/>
            <consortium name="The Broad Institute Genome Sequencing Center for Infectious Disease"/>
            <person name="Wu L."/>
            <person name="Ma J."/>
        </authorList>
    </citation>
    <scope>NUCLEOTIDE SEQUENCE [LARGE SCALE GENOMIC DNA]</scope>
    <source>
        <strain evidence="3">JCM 31202</strain>
    </source>
</reference>
<organism evidence="2 3">
    <name type="scientific">Actinomadura sediminis</name>
    <dbReference type="NCBI Taxonomy" id="1038904"/>
    <lineage>
        <taxon>Bacteria</taxon>
        <taxon>Bacillati</taxon>
        <taxon>Actinomycetota</taxon>
        <taxon>Actinomycetes</taxon>
        <taxon>Streptosporangiales</taxon>
        <taxon>Thermomonosporaceae</taxon>
        <taxon>Actinomadura</taxon>
    </lineage>
</organism>
<keyword evidence="2" id="KW-0378">Hydrolase</keyword>